<keyword evidence="1" id="KW-0812">Transmembrane</keyword>
<dbReference type="Proteomes" id="UP000283383">
    <property type="component" value="Unassembled WGS sequence"/>
</dbReference>
<dbReference type="AlphaFoldDB" id="A0A420JB87"/>
<keyword evidence="1" id="KW-1133">Transmembrane helix</keyword>
<sequence>MTVRMDKSTGKITGSRKKYINFDEDEDEISEPIKINKSALLASKALRKIGLFLKSELNQPMKRQPTLAKKYNDKNSYKCIIMRAEFNSFIKSSNKLLDAVEKNIWVPKKLLTVGDLISEIKSRLSSRTSISRAEKRLIRSRLHMIQKLWASRKPVSFICKLHLYFPLVAHSALFFLFFFQIQFIQHMHTTSFYFLATATPATFFLHSYSTTLTRTNLELSKTQLYRAATKAL</sequence>
<evidence type="ECO:0000256" key="1">
    <source>
        <dbReference type="SAM" id="Phobius"/>
    </source>
</evidence>
<feature type="transmembrane region" description="Helical" evidence="1">
    <location>
        <begin position="161"/>
        <end position="179"/>
    </location>
</feature>
<name>A0A420JB87_9PEZI</name>
<comment type="caution">
    <text evidence="2">The sequence shown here is derived from an EMBL/GenBank/DDBJ whole genome shotgun (WGS) entry which is preliminary data.</text>
</comment>
<feature type="transmembrane region" description="Helical" evidence="1">
    <location>
        <begin position="191"/>
        <end position="209"/>
    </location>
</feature>
<accession>A0A420JB87</accession>
<gene>
    <name evidence="2" type="ORF">GcM3_002019</name>
</gene>
<proteinExistence type="predicted"/>
<protein>
    <submittedName>
        <fullName evidence="2">Uncharacterized protein</fullName>
    </submittedName>
</protein>
<evidence type="ECO:0000313" key="3">
    <source>
        <dbReference type="Proteomes" id="UP000283383"/>
    </source>
</evidence>
<reference evidence="2 3" key="1">
    <citation type="journal article" date="2018" name="BMC Genomics">
        <title>Comparative genome analyses reveal sequence features reflecting distinct modes of host-adaptation between dicot and monocot powdery mildew.</title>
        <authorList>
            <person name="Wu Y."/>
            <person name="Ma X."/>
            <person name="Pan Z."/>
            <person name="Kale S.D."/>
            <person name="Song Y."/>
            <person name="King H."/>
            <person name="Zhang Q."/>
            <person name="Presley C."/>
            <person name="Deng X."/>
            <person name="Wei C.I."/>
            <person name="Xiao S."/>
        </authorList>
    </citation>
    <scope>NUCLEOTIDE SEQUENCE [LARGE SCALE GENOMIC DNA]</scope>
    <source>
        <strain evidence="2">UMSG3</strain>
    </source>
</reference>
<keyword evidence="3" id="KW-1185">Reference proteome</keyword>
<evidence type="ECO:0000313" key="2">
    <source>
        <dbReference type="EMBL" id="RKF84063.1"/>
    </source>
</evidence>
<keyword evidence="1" id="KW-0472">Membrane</keyword>
<organism evidence="2 3">
    <name type="scientific">Golovinomyces cichoracearum</name>
    <dbReference type="NCBI Taxonomy" id="62708"/>
    <lineage>
        <taxon>Eukaryota</taxon>
        <taxon>Fungi</taxon>
        <taxon>Dikarya</taxon>
        <taxon>Ascomycota</taxon>
        <taxon>Pezizomycotina</taxon>
        <taxon>Leotiomycetes</taxon>
        <taxon>Erysiphales</taxon>
        <taxon>Erysiphaceae</taxon>
        <taxon>Golovinomyces</taxon>
    </lineage>
</organism>
<dbReference type="EMBL" id="MCBQ01000234">
    <property type="protein sequence ID" value="RKF84063.1"/>
    <property type="molecule type" value="Genomic_DNA"/>
</dbReference>